<dbReference type="InterPro" id="IPR011701">
    <property type="entry name" value="MFS"/>
</dbReference>
<dbReference type="KEGG" id="stac:ABII15_01585"/>
<dbReference type="GO" id="GO:0022857">
    <property type="term" value="F:transmembrane transporter activity"/>
    <property type="evidence" value="ECO:0007669"/>
    <property type="project" value="InterPro"/>
</dbReference>
<protein>
    <submittedName>
        <fullName evidence="9">MFS transporter</fullName>
    </submittedName>
</protein>
<dbReference type="InterPro" id="IPR036259">
    <property type="entry name" value="MFS_trans_sf"/>
</dbReference>
<dbReference type="PROSITE" id="PS50850">
    <property type="entry name" value="MFS"/>
    <property type="match status" value="1"/>
</dbReference>
<feature type="transmembrane region" description="Helical" evidence="7">
    <location>
        <begin position="122"/>
        <end position="143"/>
    </location>
</feature>
<feature type="transmembrane region" description="Helical" evidence="7">
    <location>
        <begin position="489"/>
        <end position="508"/>
    </location>
</feature>
<feature type="transmembrane region" description="Helical" evidence="7">
    <location>
        <begin position="155"/>
        <end position="179"/>
    </location>
</feature>
<proteinExistence type="predicted"/>
<feature type="transmembrane region" description="Helical" evidence="7">
    <location>
        <begin position="185"/>
        <end position="205"/>
    </location>
</feature>
<evidence type="ECO:0000256" key="2">
    <source>
        <dbReference type="ARBA" id="ARBA00022692"/>
    </source>
</evidence>
<evidence type="ECO:0000256" key="6">
    <source>
        <dbReference type="SAM" id="MobiDB-lite"/>
    </source>
</evidence>
<accession>A0AAU8IKF3</accession>
<feature type="transmembrane region" description="Helical" evidence="7">
    <location>
        <begin position="217"/>
        <end position="240"/>
    </location>
</feature>
<keyword evidence="5 7" id="KW-0472">Membrane</keyword>
<dbReference type="SUPFAM" id="SSF103473">
    <property type="entry name" value="MFS general substrate transporter"/>
    <property type="match status" value="1"/>
</dbReference>
<name>A0AAU8IKF3_9ACTN</name>
<dbReference type="PANTHER" id="PTHR43156:SF2">
    <property type="entry name" value="STAGE II SPORULATION PROTEIN E"/>
    <property type="match status" value="1"/>
</dbReference>
<evidence type="ECO:0000256" key="5">
    <source>
        <dbReference type="ARBA" id="ARBA00023136"/>
    </source>
</evidence>
<gene>
    <name evidence="9" type="ORF">ABII15_01585</name>
</gene>
<feature type="transmembrane region" description="Helical" evidence="7">
    <location>
        <begin position="340"/>
        <end position="358"/>
    </location>
</feature>
<dbReference type="InterPro" id="IPR001932">
    <property type="entry name" value="PPM-type_phosphatase-like_dom"/>
</dbReference>
<feature type="transmembrane region" description="Helical" evidence="7">
    <location>
        <begin position="444"/>
        <end position="477"/>
    </location>
</feature>
<dbReference type="Gene3D" id="1.20.1250.20">
    <property type="entry name" value="MFS general substrate transporter like domains"/>
    <property type="match status" value="1"/>
</dbReference>
<feature type="transmembrane region" description="Helical" evidence="7">
    <location>
        <begin position="97"/>
        <end position="116"/>
    </location>
</feature>
<dbReference type="EMBL" id="CP159534">
    <property type="protein sequence ID" value="XCJ68726.1"/>
    <property type="molecule type" value="Genomic_DNA"/>
</dbReference>
<keyword evidence="2 7" id="KW-0812">Transmembrane</keyword>
<feature type="transmembrane region" description="Helical" evidence="7">
    <location>
        <begin position="364"/>
        <end position="383"/>
    </location>
</feature>
<feature type="transmembrane region" description="Helical" evidence="7">
    <location>
        <begin position="312"/>
        <end position="333"/>
    </location>
</feature>
<dbReference type="RefSeq" id="WP_353940410.1">
    <property type="nucleotide sequence ID" value="NZ_CP159534.1"/>
</dbReference>
<evidence type="ECO:0000256" key="3">
    <source>
        <dbReference type="ARBA" id="ARBA00022801"/>
    </source>
</evidence>
<feature type="transmembrane region" description="Helical" evidence="7">
    <location>
        <begin position="29"/>
        <end position="48"/>
    </location>
</feature>
<dbReference type="Gene3D" id="3.60.40.10">
    <property type="entry name" value="PPM-type phosphatase domain"/>
    <property type="match status" value="1"/>
</dbReference>
<feature type="transmembrane region" description="Helical" evidence="7">
    <location>
        <begin position="246"/>
        <end position="264"/>
    </location>
</feature>
<feature type="region of interest" description="Disordered" evidence="6">
    <location>
        <begin position="1"/>
        <end position="25"/>
    </location>
</feature>
<dbReference type="Pfam" id="PF07690">
    <property type="entry name" value="MFS_1"/>
    <property type="match status" value="1"/>
</dbReference>
<dbReference type="AlphaFoldDB" id="A0AAU8IKF3"/>
<dbReference type="GO" id="GO:0005886">
    <property type="term" value="C:plasma membrane"/>
    <property type="evidence" value="ECO:0007669"/>
    <property type="project" value="UniProtKB-SubCell"/>
</dbReference>
<evidence type="ECO:0000256" key="1">
    <source>
        <dbReference type="ARBA" id="ARBA00004651"/>
    </source>
</evidence>
<organism evidence="9">
    <name type="scientific">Streptomyces tabacisoli</name>
    <dbReference type="NCBI Taxonomy" id="3156398"/>
    <lineage>
        <taxon>Bacteria</taxon>
        <taxon>Bacillati</taxon>
        <taxon>Actinomycetota</taxon>
        <taxon>Actinomycetes</taxon>
        <taxon>Kitasatosporales</taxon>
        <taxon>Streptomycetaceae</taxon>
        <taxon>Streptomyces</taxon>
    </lineage>
</organism>
<dbReference type="SMART" id="SM00331">
    <property type="entry name" value="PP2C_SIG"/>
    <property type="match status" value="1"/>
</dbReference>
<dbReference type="GO" id="GO:0016791">
    <property type="term" value="F:phosphatase activity"/>
    <property type="evidence" value="ECO:0007669"/>
    <property type="project" value="TreeGrafter"/>
</dbReference>
<reference evidence="9" key="1">
    <citation type="submission" date="2024-06" db="EMBL/GenBank/DDBJ databases">
        <title>Streptomyces sp. strain HUAS MG91 genome sequences.</title>
        <authorList>
            <person name="Mo P."/>
        </authorList>
    </citation>
    <scope>NUCLEOTIDE SEQUENCE</scope>
    <source>
        <strain evidence="9">HUAS MG91</strain>
    </source>
</reference>
<sequence length="773" mass="78538">MARDMVVRGAGPRGPGGPSRDGPPGRAPIRVYTVLAALAALYVIGPVLRAAAGPALARDLGVSRESMAAGEVLGAVGGVVALFVTGRAGDRFGRRRVLVWSLGVFGTGCLFVAFVAQPSAYIAGRVLVTMAASAIFVTCLAFVPSLSLPGRLRRIMGTWLAIMSLVFLAISNVASLIVSTLGWRTVSLTFAVLAVVGTVAVLRIVPETAVSGTSTRLDVLFSGCLGAAVLLITGLYLAPVRGWSDPWVLALLAASPGAVAAGLLCSRSRRRLTGAPLRQPGTALVAGVVVGFTQIVIALTLPALVITGGGTATQGVLAVSAFGLGGAAACLLARHTAFTPLTGCSLGLPLAAVGLALLHTVPMGAGPATAMCCAMSALVGFGIMTAQTPQMAGFLAALPHSRLGAFSALHPTAIVLGTAAAQAMPATSVLRTGPTSADIGELLWVAVGVVAAAALVVGRPAVALAVAGTAGLEYLLIRGVAGEQVAQRPGTVITALAIGVLAGVLTFLRRQQTERHARTEQAAGALQHAVLHPIPARLGGLRLAGLYRPATVGTGIGGDFLEAVDTPFGTRILVGDVRGKGMPAVQTVTDVLGAFRCQAHEVADLGELAARLDRQLVRAAGARGDEELFATAVLLQHGASGDTVEVVNCGHLAPLAVSGRSVREIAVPALLPLGFGALGDDLPRPATVGLAPDETLLLHTDGLSEARNSSGEFYPLAERLEVAGGTEPGALVTHLNKDVHDWTHHLTDDIAVVALTRETAPAPCSRQADLSLA</sequence>
<dbReference type="PANTHER" id="PTHR43156">
    <property type="entry name" value="STAGE II SPORULATION PROTEIN E-RELATED"/>
    <property type="match status" value="1"/>
</dbReference>
<dbReference type="InterPro" id="IPR036457">
    <property type="entry name" value="PPM-type-like_dom_sf"/>
</dbReference>
<feature type="transmembrane region" description="Helical" evidence="7">
    <location>
        <begin position="284"/>
        <end position="306"/>
    </location>
</feature>
<evidence type="ECO:0000259" key="8">
    <source>
        <dbReference type="PROSITE" id="PS50850"/>
    </source>
</evidence>
<keyword evidence="4 7" id="KW-1133">Transmembrane helix</keyword>
<comment type="subcellular location">
    <subcellularLocation>
        <location evidence="1">Cell membrane</location>
        <topology evidence="1">Multi-pass membrane protein</topology>
    </subcellularLocation>
</comment>
<evidence type="ECO:0000256" key="4">
    <source>
        <dbReference type="ARBA" id="ARBA00022989"/>
    </source>
</evidence>
<evidence type="ECO:0000256" key="7">
    <source>
        <dbReference type="SAM" id="Phobius"/>
    </source>
</evidence>
<dbReference type="InterPro" id="IPR052016">
    <property type="entry name" value="Bact_Sigma-Reg"/>
</dbReference>
<evidence type="ECO:0000313" key="9">
    <source>
        <dbReference type="EMBL" id="XCJ68726.1"/>
    </source>
</evidence>
<feature type="transmembrane region" description="Helical" evidence="7">
    <location>
        <begin position="403"/>
        <end position="424"/>
    </location>
</feature>
<keyword evidence="3" id="KW-0378">Hydrolase</keyword>
<feature type="transmembrane region" description="Helical" evidence="7">
    <location>
        <begin position="68"/>
        <end position="85"/>
    </location>
</feature>
<feature type="domain" description="Major facilitator superfamily (MFS) profile" evidence="8">
    <location>
        <begin position="29"/>
        <end position="514"/>
    </location>
</feature>
<dbReference type="Pfam" id="PF07228">
    <property type="entry name" value="SpoIIE"/>
    <property type="match status" value="1"/>
</dbReference>
<dbReference type="InterPro" id="IPR020846">
    <property type="entry name" value="MFS_dom"/>
</dbReference>